<organism evidence="2 3">
    <name type="scientific">Methylorubrum populi</name>
    <dbReference type="NCBI Taxonomy" id="223967"/>
    <lineage>
        <taxon>Bacteria</taxon>
        <taxon>Pseudomonadati</taxon>
        <taxon>Pseudomonadota</taxon>
        <taxon>Alphaproteobacteria</taxon>
        <taxon>Hyphomicrobiales</taxon>
        <taxon>Methylobacteriaceae</taxon>
        <taxon>Methylorubrum</taxon>
    </lineage>
</organism>
<evidence type="ECO:0000256" key="1">
    <source>
        <dbReference type="SAM" id="MobiDB-lite"/>
    </source>
</evidence>
<comment type="caution">
    <text evidence="2">The sequence shown here is derived from an EMBL/GenBank/DDBJ whole genome shotgun (WGS) entry which is preliminary data.</text>
</comment>
<feature type="region of interest" description="Disordered" evidence="1">
    <location>
        <begin position="1"/>
        <end position="29"/>
    </location>
</feature>
<evidence type="ECO:0000313" key="2">
    <source>
        <dbReference type="EMBL" id="KAB7783309.1"/>
    </source>
</evidence>
<reference evidence="2 3" key="1">
    <citation type="submission" date="2019-10" db="EMBL/GenBank/DDBJ databases">
        <title>Draft Genome Sequence of the Caffeine Degrading Methylotroph Methylorubrum populi PINKEL.</title>
        <authorList>
            <person name="Dawson S.C."/>
            <person name="Zhang X."/>
            <person name="Wright M.E."/>
            <person name="Sharma G."/>
            <person name="Langner J.T."/>
            <person name="Ditty J.L."/>
            <person name="Subuyuj G.A."/>
        </authorList>
    </citation>
    <scope>NUCLEOTIDE SEQUENCE [LARGE SCALE GENOMIC DNA]</scope>
    <source>
        <strain evidence="2 3">Pinkel</strain>
    </source>
</reference>
<name>A0A833J3A8_9HYPH</name>
<feature type="region of interest" description="Disordered" evidence="1">
    <location>
        <begin position="41"/>
        <end position="97"/>
    </location>
</feature>
<sequence length="97" mass="10469">MIAVEAIPAPSRPRTIDEARRRHAETRAGGTVAALVDRWTADSAGKKASTAIQRQRRRSRSPITFDGAGQPPAAPNDADARAERPHIVTRAPVRRPG</sequence>
<evidence type="ECO:0000313" key="3">
    <source>
        <dbReference type="Proteomes" id="UP000469949"/>
    </source>
</evidence>
<dbReference type="Proteomes" id="UP000469949">
    <property type="component" value="Unassembled WGS sequence"/>
</dbReference>
<proteinExistence type="predicted"/>
<protein>
    <submittedName>
        <fullName evidence="2">Uncharacterized protein</fullName>
    </submittedName>
</protein>
<feature type="compositionally biased region" description="Low complexity" evidence="1">
    <location>
        <begin position="66"/>
        <end position="77"/>
    </location>
</feature>
<gene>
    <name evidence="2" type="ORF">F8B43_4603</name>
</gene>
<accession>A0A833J3A8</accession>
<dbReference type="AlphaFoldDB" id="A0A833J3A8"/>
<dbReference type="EMBL" id="WEKV01000018">
    <property type="protein sequence ID" value="KAB7783309.1"/>
    <property type="molecule type" value="Genomic_DNA"/>
</dbReference>